<dbReference type="Proteomes" id="UP000008694">
    <property type="component" value="Unassembled WGS sequence"/>
</dbReference>
<keyword evidence="1" id="KW-1133">Transmembrane helix</keyword>
<accession>D7MWH1</accession>
<organism evidence="3">
    <name type="scientific">Arabidopsis lyrata subsp. lyrata</name>
    <name type="common">Lyre-leaved rock-cress</name>
    <dbReference type="NCBI Taxonomy" id="81972"/>
    <lineage>
        <taxon>Eukaryota</taxon>
        <taxon>Viridiplantae</taxon>
        <taxon>Streptophyta</taxon>
        <taxon>Embryophyta</taxon>
        <taxon>Tracheophyta</taxon>
        <taxon>Spermatophyta</taxon>
        <taxon>Magnoliopsida</taxon>
        <taxon>eudicotyledons</taxon>
        <taxon>Gunneridae</taxon>
        <taxon>Pentapetalae</taxon>
        <taxon>rosids</taxon>
        <taxon>malvids</taxon>
        <taxon>Brassicales</taxon>
        <taxon>Brassicaceae</taxon>
        <taxon>Camelineae</taxon>
        <taxon>Arabidopsis</taxon>
    </lineage>
</organism>
<reference evidence="3" key="1">
    <citation type="journal article" date="2011" name="Nat. Genet.">
        <title>The Arabidopsis lyrata genome sequence and the basis of rapid genome size change.</title>
        <authorList>
            <person name="Hu T.T."/>
            <person name="Pattyn P."/>
            <person name="Bakker E.G."/>
            <person name="Cao J."/>
            <person name="Cheng J.-F."/>
            <person name="Clark R.M."/>
            <person name="Fahlgren N."/>
            <person name="Fawcett J.A."/>
            <person name="Grimwood J."/>
            <person name="Gundlach H."/>
            <person name="Haberer G."/>
            <person name="Hollister J.D."/>
            <person name="Ossowski S."/>
            <person name="Ottilar R.P."/>
            <person name="Salamov A.A."/>
            <person name="Schneeberger K."/>
            <person name="Spannagl M."/>
            <person name="Wang X."/>
            <person name="Yang L."/>
            <person name="Nasrallah M.E."/>
            <person name="Bergelson J."/>
            <person name="Carrington J.C."/>
            <person name="Gaut B.S."/>
            <person name="Schmutz J."/>
            <person name="Mayer K.F.X."/>
            <person name="Van de Peer Y."/>
            <person name="Grigoriev I.V."/>
            <person name="Nordborg M."/>
            <person name="Weigel D."/>
            <person name="Guo Y.-L."/>
        </authorList>
    </citation>
    <scope>NUCLEOTIDE SEQUENCE [LARGE SCALE GENOMIC DNA]</scope>
    <source>
        <strain evidence="3">cv. MN47</strain>
    </source>
</reference>
<dbReference type="AlphaFoldDB" id="D7MWH1"/>
<dbReference type="HOGENOM" id="CLU_2103090_0_0_1"/>
<dbReference type="STRING" id="81972.D7MWH1"/>
<dbReference type="PANTHER" id="PTHR31414:SF16">
    <property type="entry name" value="TRANSMEMBRANE PROTEIN"/>
    <property type="match status" value="1"/>
</dbReference>
<evidence type="ECO:0000313" key="3">
    <source>
        <dbReference type="Proteomes" id="UP000008694"/>
    </source>
</evidence>
<dbReference type="EMBL" id="GL348805">
    <property type="protein sequence ID" value="EFH39113.1"/>
    <property type="molecule type" value="Genomic_DNA"/>
</dbReference>
<proteinExistence type="predicted"/>
<keyword evidence="1" id="KW-0812">Transmembrane</keyword>
<protein>
    <submittedName>
        <fullName evidence="2">Predicted protein</fullName>
    </submittedName>
</protein>
<keyword evidence="1" id="KW-0472">Membrane</keyword>
<feature type="transmembrane region" description="Helical" evidence="1">
    <location>
        <begin position="72"/>
        <end position="92"/>
    </location>
</feature>
<sequence>RIILTSSYFDLFRFRGSPNFESWKGGISLAPGPSADDVSDYLVLAAHRTKRPDILRAFKPYHGGWNITNNHYWASVGFTGTPGFILAATWLFKWRVCDRRPTKPSSTANFFMFHRR</sequence>
<feature type="non-terminal residue" evidence="2">
    <location>
        <position position="1"/>
    </location>
</feature>
<name>D7MWH1_ARALL</name>
<keyword evidence="3" id="KW-1185">Reference proteome</keyword>
<dbReference type="Gramene" id="Al_scaffold_0123_3">
    <property type="protein sequence ID" value="Al_scaffold_0123_3"/>
    <property type="gene ID" value="Al_scaffold_0123_3"/>
</dbReference>
<dbReference type="GO" id="GO:0016020">
    <property type="term" value="C:membrane"/>
    <property type="evidence" value="ECO:0007669"/>
    <property type="project" value="TreeGrafter"/>
</dbReference>
<evidence type="ECO:0000313" key="2">
    <source>
        <dbReference type="EMBL" id="EFH39113.1"/>
    </source>
</evidence>
<dbReference type="PANTHER" id="PTHR31414">
    <property type="entry name" value="TRANSMEMBRANE PROTEIN DDB_G0292058"/>
    <property type="match status" value="1"/>
</dbReference>
<gene>
    <name evidence="2" type="ORF">ARALYDRAFT_655671</name>
</gene>
<dbReference type="InterPro" id="IPR040283">
    <property type="entry name" value="DDB_G0292058-like"/>
</dbReference>
<evidence type="ECO:0000256" key="1">
    <source>
        <dbReference type="SAM" id="Phobius"/>
    </source>
</evidence>